<dbReference type="Pfam" id="PF15333">
    <property type="entry name" value="TAF1D"/>
    <property type="match status" value="1"/>
</dbReference>
<protein>
    <recommendedName>
        <fullName evidence="2">TATA box-binding protein-associated factor RNA polymerase I subunit D</fullName>
    </recommendedName>
    <alternativeName>
        <fullName evidence="11">TATA box-binding protein-associated factor 1D</fullName>
    </alternativeName>
    <alternativeName>
        <fullName evidence="10">Transcription initiation factor SL1/TIF-IB subunit D</fullName>
    </alternativeName>
</protein>
<dbReference type="Proteomes" id="UP000796761">
    <property type="component" value="Unassembled WGS sequence"/>
</dbReference>
<accession>A0A8K1GA72</accession>
<evidence type="ECO:0000256" key="5">
    <source>
        <dbReference type="ARBA" id="ARBA00023125"/>
    </source>
</evidence>
<keyword evidence="14" id="KW-1185">Reference proteome</keyword>
<sequence length="357" mass="39736">MTDTDDPHASDSDYPDAQELISHQQEPSEVYSWQRNPGPEGSQSRQKAAAPGESSDHPNSLCKSSAAPAEVLLMSSDSEIDVSAARPECSLAPSKRKRRSQSSRQQAESVTGVSDNESSSDSSLSPQSPGKSSEASKQQKSSLNLKAIFAYHFRGRKFKAAAHRKFNRRAAQKKRKKYESTQMPTGRPPLTASPQEQKRRLLDRGFQFPFVEKHYGEKHIPLKMVLGYEQAAAKGYFKYIKVLKYEEHLKKALQALQASDDLEKECVVLRKHKYLDDEGPISPIRETDDENSLNSDTQEQLDARVVENSSFILSSTIPSKKKSKAGRKCAKPPEVIEIVDEEDGAEDNSVPLQGSTR</sequence>
<dbReference type="GO" id="GO:0006355">
    <property type="term" value="P:regulation of DNA-templated transcription"/>
    <property type="evidence" value="ECO:0007669"/>
    <property type="project" value="InterPro"/>
</dbReference>
<evidence type="ECO:0000256" key="9">
    <source>
        <dbReference type="ARBA" id="ARBA00025940"/>
    </source>
</evidence>
<proteinExistence type="predicted"/>
<reference evidence="13" key="1">
    <citation type="submission" date="2019-04" db="EMBL/GenBank/DDBJ databases">
        <title>Genome assembly of Zosterops borbonicus 15179.</title>
        <authorList>
            <person name="Leroy T."/>
            <person name="Anselmetti Y."/>
            <person name="Tilak M.-K."/>
            <person name="Nabholz B."/>
        </authorList>
    </citation>
    <scope>NUCLEOTIDE SEQUENCE</scope>
    <source>
        <strain evidence="13">HGM_15179</strain>
        <tissue evidence="13">Muscle</tissue>
    </source>
</reference>
<dbReference type="PANTHER" id="PTHR14562">
    <property type="entry name" value="TATA BOX-BINDING PROTEIN ASSOCIATED FACTOR RNA POLYMERASE I SUBUNIT D"/>
    <property type="match status" value="1"/>
</dbReference>
<feature type="region of interest" description="Disordered" evidence="12">
    <location>
        <begin position="278"/>
        <end position="297"/>
    </location>
</feature>
<evidence type="ECO:0000256" key="8">
    <source>
        <dbReference type="ARBA" id="ARBA00025110"/>
    </source>
</evidence>
<feature type="region of interest" description="Disordered" evidence="12">
    <location>
        <begin position="318"/>
        <end position="357"/>
    </location>
</feature>
<keyword evidence="3" id="KW-0597">Phosphoprotein</keyword>
<feature type="compositionally biased region" description="Low complexity" evidence="12">
    <location>
        <begin position="114"/>
        <end position="141"/>
    </location>
</feature>
<dbReference type="GO" id="GO:0005654">
    <property type="term" value="C:nucleoplasm"/>
    <property type="evidence" value="ECO:0007669"/>
    <property type="project" value="TreeGrafter"/>
</dbReference>
<comment type="function">
    <text evidence="8">Component of the transcription factor SL1/TIF-IB complex, which is involved in the assembly of the PIC (preinitiation complex) during RNA polymerase I-dependent transcription. The rate of PIC formation probably is primarily dependent on the rate of association of SL1/TIF-IB with the rDNA promoter. SL1/TIF-IB is involved in stabilization of nucleolar transcription factor 1/UBTF on rDNA. Formation of SL1/TIF-IB excludes the association of TBP with TFIID subunits.</text>
</comment>
<keyword evidence="6" id="KW-0804">Transcription</keyword>
<keyword evidence="5" id="KW-0238">DNA-binding</keyword>
<evidence type="ECO:0000256" key="4">
    <source>
        <dbReference type="ARBA" id="ARBA00023015"/>
    </source>
</evidence>
<keyword evidence="4" id="KW-0805">Transcription regulation</keyword>
<organism evidence="13 14">
    <name type="scientific">Zosterops borbonicus</name>
    <dbReference type="NCBI Taxonomy" id="364589"/>
    <lineage>
        <taxon>Eukaryota</taxon>
        <taxon>Metazoa</taxon>
        <taxon>Chordata</taxon>
        <taxon>Craniata</taxon>
        <taxon>Vertebrata</taxon>
        <taxon>Euteleostomi</taxon>
        <taxon>Archelosauria</taxon>
        <taxon>Archosauria</taxon>
        <taxon>Dinosauria</taxon>
        <taxon>Saurischia</taxon>
        <taxon>Theropoda</taxon>
        <taxon>Coelurosauria</taxon>
        <taxon>Aves</taxon>
        <taxon>Neognathae</taxon>
        <taxon>Neoaves</taxon>
        <taxon>Telluraves</taxon>
        <taxon>Australaves</taxon>
        <taxon>Passeriformes</taxon>
        <taxon>Sylvioidea</taxon>
        <taxon>Zosteropidae</taxon>
        <taxon>Zosterops</taxon>
    </lineage>
</organism>
<name>A0A8K1GA72_9PASS</name>
<evidence type="ECO:0000313" key="13">
    <source>
        <dbReference type="EMBL" id="TRZ14637.1"/>
    </source>
</evidence>
<feature type="compositionally biased region" description="Basic and acidic residues" evidence="12">
    <location>
        <begin position="1"/>
        <end position="11"/>
    </location>
</feature>
<evidence type="ECO:0000256" key="2">
    <source>
        <dbReference type="ARBA" id="ARBA00018992"/>
    </source>
</evidence>
<feature type="compositionally biased region" description="Basic residues" evidence="12">
    <location>
        <begin position="162"/>
        <end position="177"/>
    </location>
</feature>
<evidence type="ECO:0000313" key="14">
    <source>
        <dbReference type="Proteomes" id="UP000796761"/>
    </source>
</evidence>
<evidence type="ECO:0000256" key="12">
    <source>
        <dbReference type="SAM" id="MobiDB-lite"/>
    </source>
</evidence>
<feature type="region of interest" description="Disordered" evidence="12">
    <location>
        <begin position="1"/>
        <end position="66"/>
    </location>
</feature>
<comment type="subunit">
    <text evidence="9">Component of the transcription factor SL1/TIF-IB complex, composed of TBP and at least TAF1A, TAF1B, TAF1C and TAF1D. Interacts with UBTF.</text>
</comment>
<comment type="subcellular location">
    <subcellularLocation>
        <location evidence="1">Nucleus</location>
    </subcellularLocation>
</comment>
<keyword evidence="7" id="KW-0539">Nucleus</keyword>
<gene>
    <name evidence="13" type="ORF">HGM15179_012478</name>
</gene>
<comment type="caution">
    <text evidence="13">The sequence shown here is derived from an EMBL/GenBank/DDBJ whole genome shotgun (WGS) entry which is preliminary data.</text>
</comment>
<feature type="compositionally biased region" description="Polar residues" evidence="12">
    <location>
        <begin position="21"/>
        <end position="46"/>
    </location>
</feature>
<dbReference type="PANTHER" id="PTHR14562:SF3">
    <property type="entry name" value="TATA BOX-BINDING PROTEIN-ASSOCIATED FACTOR RNA POLYMERASE I SUBUNIT D"/>
    <property type="match status" value="1"/>
</dbReference>
<feature type="compositionally biased region" description="Basic residues" evidence="12">
    <location>
        <begin position="319"/>
        <end position="330"/>
    </location>
</feature>
<evidence type="ECO:0000256" key="11">
    <source>
        <dbReference type="ARBA" id="ARBA00032499"/>
    </source>
</evidence>
<evidence type="ECO:0000256" key="3">
    <source>
        <dbReference type="ARBA" id="ARBA00022553"/>
    </source>
</evidence>
<dbReference type="InterPro" id="IPR027976">
    <property type="entry name" value="TAF1D"/>
</dbReference>
<dbReference type="GO" id="GO:0003677">
    <property type="term" value="F:DNA binding"/>
    <property type="evidence" value="ECO:0007669"/>
    <property type="project" value="UniProtKB-KW"/>
</dbReference>
<dbReference type="AlphaFoldDB" id="A0A8K1GA72"/>
<evidence type="ECO:0000256" key="6">
    <source>
        <dbReference type="ARBA" id="ARBA00023163"/>
    </source>
</evidence>
<feature type="compositionally biased region" description="Acidic residues" evidence="12">
    <location>
        <begin position="337"/>
        <end position="346"/>
    </location>
</feature>
<evidence type="ECO:0000256" key="7">
    <source>
        <dbReference type="ARBA" id="ARBA00023242"/>
    </source>
</evidence>
<evidence type="ECO:0000256" key="10">
    <source>
        <dbReference type="ARBA" id="ARBA00030353"/>
    </source>
</evidence>
<dbReference type="EMBL" id="SWJQ01000422">
    <property type="protein sequence ID" value="TRZ14637.1"/>
    <property type="molecule type" value="Genomic_DNA"/>
</dbReference>
<dbReference type="OrthoDB" id="9950926at2759"/>
<feature type="region of interest" description="Disordered" evidence="12">
    <location>
        <begin position="162"/>
        <end position="196"/>
    </location>
</feature>
<feature type="region of interest" description="Disordered" evidence="12">
    <location>
        <begin position="78"/>
        <end position="141"/>
    </location>
</feature>
<evidence type="ECO:0000256" key="1">
    <source>
        <dbReference type="ARBA" id="ARBA00004123"/>
    </source>
</evidence>
<dbReference type="GO" id="GO:0005668">
    <property type="term" value="C:RNA polymerase transcription factor SL1 complex"/>
    <property type="evidence" value="ECO:0007669"/>
    <property type="project" value="InterPro"/>
</dbReference>